<evidence type="ECO:0000313" key="3">
    <source>
        <dbReference type="Proteomes" id="UP000596074"/>
    </source>
</evidence>
<name>A0A9X7YN33_9GAMM</name>
<dbReference type="AlphaFoldDB" id="A0A9X7YN33"/>
<gene>
    <name evidence="2" type="ORF">GJQ55_02010</name>
</gene>
<keyword evidence="1" id="KW-0812">Transmembrane</keyword>
<feature type="transmembrane region" description="Helical" evidence="1">
    <location>
        <begin position="31"/>
        <end position="50"/>
    </location>
</feature>
<reference evidence="2 3" key="1">
    <citation type="submission" date="2019-11" db="EMBL/GenBank/DDBJ databases">
        <title>Venatorbacter sp. nov. a predator of Campylobacter and other Gram-negative bacteria.</title>
        <authorList>
            <person name="Saeedi A."/>
            <person name="Cummings N.J."/>
            <person name="Connerton I.F."/>
            <person name="Connerton P.L."/>
        </authorList>
    </citation>
    <scope>NUCLEOTIDE SEQUENCE [LARGE SCALE GENOMIC DNA]</scope>
    <source>
        <strain evidence="2">XL5</strain>
    </source>
</reference>
<dbReference type="EMBL" id="CP046056">
    <property type="protein sequence ID" value="QQD23324.1"/>
    <property type="molecule type" value="Genomic_DNA"/>
</dbReference>
<evidence type="ECO:0000256" key="1">
    <source>
        <dbReference type="SAM" id="Phobius"/>
    </source>
</evidence>
<organism evidence="2 3">
    <name type="scientific">Venatoribacter cucullus</name>
    <dbReference type="NCBI Taxonomy" id="2661630"/>
    <lineage>
        <taxon>Bacteria</taxon>
        <taxon>Pseudomonadati</taxon>
        <taxon>Pseudomonadota</taxon>
        <taxon>Gammaproteobacteria</taxon>
        <taxon>Oceanospirillales</taxon>
        <taxon>Oceanospirillaceae</taxon>
        <taxon>Venatoribacter</taxon>
    </lineage>
</organism>
<protein>
    <submittedName>
        <fullName evidence="2">Uncharacterized protein</fullName>
    </submittedName>
</protein>
<proteinExistence type="predicted"/>
<keyword evidence="3" id="KW-1185">Reference proteome</keyword>
<dbReference type="Proteomes" id="UP000596074">
    <property type="component" value="Chromosome"/>
</dbReference>
<dbReference type="KEGG" id="vcw:GJQ55_02010"/>
<keyword evidence="1" id="KW-1133">Transmembrane helix</keyword>
<evidence type="ECO:0000313" key="2">
    <source>
        <dbReference type="EMBL" id="QQD23324.1"/>
    </source>
</evidence>
<accession>A0A9X7YN33</accession>
<dbReference type="RefSeq" id="WP_228345849.1">
    <property type="nucleotide sequence ID" value="NZ_CP046056.1"/>
</dbReference>
<sequence>MIKLPPALILAVIILLRPVALFHSVLTPRTVLLRLLLLWLALSALPAVAVQNVQGILASPEQSFEAALEQRTAACFRQIWADSRDERLDDSSSDSAALPSLWVTITPAGYQPVCIPPAVPLTAIERRLPPAQAPPYA</sequence>
<keyword evidence="1" id="KW-0472">Membrane</keyword>